<dbReference type="AlphaFoldDB" id="A0A7J4J084"/>
<dbReference type="GO" id="GO:0016616">
    <property type="term" value="F:oxidoreductase activity, acting on the CH-OH group of donors, NAD or NADP as acceptor"/>
    <property type="evidence" value="ECO:0007669"/>
    <property type="project" value="UniProtKB-ARBA"/>
</dbReference>
<evidence type="ECO:0000259" key="4">
    <source>
        <dbReference type="Pfam" id="PF00248"/>
    </source>
</evidence>
<dbReference type="Proteomes" id="UP000565078">
    <property type="component" value="Unassembled WGS sequence"/>
</dbReference>
<dbReference type="PROSITE" id="PS00063">
    <property type="entry name" value="ALDOKETO_REDUCTASE_3"/>
    <property type="match status" value="1"/>
</dbReference>
<name>A0A7J4J084_9ARCH</name>
<comment type="similarity">
    <text evidence="1">Belongs to the aldo/keto reductase family.</text>
</comment>
<evidence type="ECO:0000256" key="2">
    <source>
        <dbReference type="ARBA" id="ARBA00022857"/>
    </source>
</evidence>
<dbReference type="CDD" id="cd19071">
    <property type="entry name" value="AKR_AKR1-5-like"/>
    <property type="match status" value="1"/>
</dbReference>
<sequence length="279" mass="31631">MPNFRIGSQIPLNDASRMPALGIGTWQLRGRACEDAVFHAIEKGYRMVDTASAYRNEAQVGKAIGKAINELGLERNDIFVITKICNDEHDDPRRALKGSLQRLGLDHVNLYLIHWPVSRSIDTWETMGEFVQEGLASSIGVSNFTITHLETLSKNSRVVPAVNQVEFSPFLYQKELLDYCRGKMIQLVSYSPLMRGHNLGNKTLTAIAKKHNKTPAQIVLRWNIDLGIIPIPKSKDFERIDENADIFDFELTGKEVKRLGELSNGTRYCQDPELMMWEQ</sequence>
<keyword evidence="2" id="KW-0521">NADP</keyword>
<dbReference type="PRINTS" id="PR00069">
    <property type="entry name" value="ALDKETRDTASE"/>
</dbReference>
<dbReference type="FunFam" id="3.20.20.100:FF:000015">
    <property type="entry name" value="Oxidoreductase, aldo/keto reductase family"/>
    <property type="match status" value="1"/>
</dbReference>
<evidence type="ECO:0000313" key="5">
    <source>
        <dbReference type="EMBL" id="HIH09899.1"/>
    </source>
</evidence>
<dbReference type="InterPro" id="IPR018170">
    <property type="entry name" value="Aldo/ket_reductase_CS"/>
</dbReference>
<accession>A0A7J4J084</accession>
<comment type="caution">
    <text evidence="5">The sequence shown here is derived from an EMBL/GenBank/DDBJ whole genome shotgun (WGS) entry which is preliminary data.</text>
</comment>
<dbReference type="Gene3D" id="3.20.20.100">
    <property type="entry name" value="NADP-dependent oxidoreductase domain"/>
    <property type="match status" value="1"/>
</dbReference>
<evidence type="ECO:0000256" key="3">
    <source>
        <dbReference type="ARBA" id="ARBA00023002"/>
    </source>
</evidence>
<gene>
    <name evidence="5" type="ORF">HA254_04480</name>
</gene>
<evidence type="ECO:0000313" key="6">
    <source>
        <dbReference type="Proteomes" id="UP000565078"/>
    </source>
</evidence>
<protein>
    <submittedName>
        <fullName evidence="5">Aldo/keto reductase</fullName>
    </submittedName>
</protein>
<proteinExistence type="inferred from homology"/>
<feature type="domain" description="NADP-dependent oxidoreductase" evidence="4">
    <location>
        <begin position="21"/>
        <end position="262"/>
    </location>
</feature>
<dbReference type="PANTHER" id="PTHR43827:SF3">
    <property type="entry name" value="NADP-DEPENDENT OXIDOREDUCTASE DOMAIN-CONTAINING PROTEIN"/>
    <property type="match status" value="1"/>
</dbReference>
<dbReference type="SUPFAM" id="SSF51430">
    <property type="entry name" value="NAD(P)-linked oxidoreductase"/>
    <property type="match status" value="1"/>
</dbReference>
<evidence type="ECO:0000256" key="1">
    <source>
        <dbReference type="ARBA" id="ARBA00007905"/>
    </source>
</evidence>
<dbReference type="InterPro" id="IPR036812">
    <property type="entry name" value="NAD(P)_OxRdtase_dom_sf"/>
</dbReference>
<dbReference type="InterPro" id="IPR023210">
    <property type="entry name" value="NADP_OxRdtase_dom"/>
</dbReference>
<keyword evidence="3" id="KW-0560">Oxidoreductase</keyword>
<reference evidence="6" key="1">
    <citation type="journal article" date="2020" name="bioRxiv">
        <title>A rank-normalized archaeal taxonomy based on genome phylogeny resolves widespread incomplete and uneven classifications.</title>
        <authorList>
            <person name="Rinke C."/>
            <person name="Chuvochina M."/>
            <person name="Mussig A.J."/>
            <person name="Chaumeil P.-A."/>
            <person name="Waite D.W."/>
            <person name="Whitman W.B."/>
            <person name="Parks D.H."/>
            <person name="Hugenholtz P."/>
        </authorList>
    </citation>
    <scope>NUCLEOTIDE SEQUENCE [LARGE SCALE GENOMIC DNA]</scope>
</reference>
<dbReference type="PIRSF" id="PIRSF000097">
    <property type="entry name" value="AKR"/>
    <property type="match status" value="1"/>
</dbReference>
<organism evidence="5 6">
    <name type="scientific">Candidatus Iainarchaeum sp</name>
    <dbReference type="NCBI Taxonomy" id="3101447"/>
    <lineage>
        <taxon>Archaea</taxon>
        <taxon>Candidatus Iainarchaeota</taxon>
        <taxon>Candidatus Iainarchaeia</taxon>
        <taxon>Candidatus Iainarchaeales</taxon>
        <taxon>Candidatus Iainarchaeaceae</taxon>
        <taxon>Candidatus Iainarchaeum</taxon>
    </lineage>
</organism>
<dbReference type="PANTHER" id="PTHR43827">
    <property type="entry name" value="2,5-DIKETO-D-GLUCONIC ACID REDUCTASE"/>
    <property type="match status" value="1"/>
</dbReference>
<dbReference type="InterPro" id="IPR020471">
    <property type="entry name" value="AKR"/>
</dbReference>
<dbReference type="EMBL" id="DUGC01000069">
    <property type="protein sequence ID" value="HIH09899.1"/>
    <property type="molecule type" value="Genomic_DNA"/>
</dbReference>
<dbReference type="Pfam" id="PF00248">
    <property type="entry name" value="Aldo_ket_red"/>
    <property type="match status" value="1"/>
</dbReference>